<dbReference type="PANTHER" id="PTHR13674">
    <property type="entry name" value="GROWTH AND TRANSFORMATION-DEPENDENT PROTEIN"/>
    <property type="match status" value="1"/>
</dbReference>
<protein>
    <submittedName>
        <fullName evidence="8">Family with sequence similarity 162 member A</fullName>
    </submittedName>
</protein>
<dbReference type="Pfam" id="PF06388">
    <property type="entry name" value="DUF1075"/>
    <property type="match status" value="1"/>
</dbReference>
<evidence type="ECO:0000313" key="9">
    <source>
        <dbReference type="Proteomes" id="UP000694523"/>
    </source>
</evidence>
<keyword evidence="4 7" id="KW-1133">Transmembrane helix</keyword>
<evidence type="ECO:0000256" key="3">
    <source>
        <dbReference type="ARBA" id="ARBA00022692"/>
    </source>
</evidence>
<dbReference type="PANTHER" id="PTHR13674:SF2">
    <property type="entry name" value="PROTEIN FAM162A"/>
    <property type="match status" value="1"/>
</dbReference>
<dbReference type="Ensembl" id="ENSNMLT00000017370.1">
    <property type="protein sequence ID" value="ENSNMLP00000015461.1"/>
    <property type="gene ID" value="ENSNMLG00000010249.1"/>
</dbReference>
<keyword evidence="5 7" id="KW-0472">Membrane</keyword>
<dbReference type="GO" id="GO:0071456">
    <property type="term" value="P:cellular response to hypoxia"/>
    <property type="evidence" value="ECO:0007669"/>
    <property type="project" value="TreeGrafter"/>
</dbReference>
<name>A0A8C6T3Z0_9GOBI</name>
<evidence type="ECO:0000256" key="7">
    <source>
        <dbReference type="SAM" id="Phobius"/>
    </source>
</evidence>
<comment type="subcellular location">
    <subcellularLocation>
        <location evidence="1">Membrane</location>
        <topology evidence="1">Single-pass membrane protein</topology>
    </subcellularLocation>
</comment>
<dbReference type="InterPro" id="IPR009432">
    <property type="entry name" value="DUF1075"/>
</dbReference>
<evidence type="ECO:0000256" key="2">
    <source>
        <dbReference type="ARBA" id="ARBA00007363"/>
    </source>
</evidence>
<evidence type="ECO:0000256" key="4">
    <source>
        <dbReference type="ARBA" id="ARBA00022989"/>
    </source>
</evidence>
<proteinExistence type="inferred from homology"/>
<feature type="transmembrane region" description="Helical" evidence="7">
    <location>
        <begin position="143"/>
        <end position="161"/>
    </location>
</feature>
<keyword evidence="9" id="KW-1185">Reference proteome</keyword>
<evidence type="ECO:0000256" key="5">
    <source>
        <dbReference type="ARBA" id="ARBA00023136"/>
    </source>
</evidence>
<dbReference type="Proteomes" id="UP000694523">
    <property type="component" value="Unplaced"/>
</dbReference>
<evidence type="ECO:0000256" key="1">
    <source>
        <dbReference type="ARBA" id="ARBA00004167"/>
    </source>
</evidence>
<sequence length="198" mass="22705">MPNSYIARDEVHARKDCYFDIQATVAAKCEPNYTAFWFPLLYRFIMSFIRSTLGIGRFLGTRSRLIGQTCSRNMSNKPQEVKPEQPVPAQADRGFRVPGHKPSNFDKKVLLWAGRFKTSEEIPETISFETLDAARNKLRVKTCYVMIVLTLVACLGMVVSGKQAVKRHESLTSINLEKKAKWREEVQRENEAMVEKTQ</sequence>
<evidence type="ECO:0000256" key="6">
    <source>
        <dbReference type="SAM" id="MobiDB-lite"/>
    </source>
</evidence>
<dbReference type="GO" id="GO:0051402">
    <property type="term" value="P:neuron apoptotic process"/>
    <property type="evidence" value="ECO:0007669"/>
    <property type="project" value="TreeGrafter"/>
</dbReference>
<accession>A0A8C6T3Z0</accession>
<comment type="similarity">
    <text evidence="2">Belongs to the UPF0389 family.</text>
</comment>
<reference evidence="8" key="1">
    <citation type="submission" date="2025-08" db="UniProtKB">
        <authorList>
            <consortium name="Ensembl"/>
        </authorList>
    </citation>
    <scope>IDENTIFICATION</scope>
</reference>
<evidence type="ECO:0000313" key="8">
    <source>
        <dbReference type="Ensembl" id="ENSNMLP00000015461.1"/>
    </source>
</evidence>
<dbReference type="GO" id="GO:0016020">
    <property type="term" value="C:membrane"/>
    <property type="evidence" value="ECO:0007669"/>
    <property type="project" value="UniProtKB-SubCell"/>
</dbReference>
<dbReference type="GO" id="GO:0005739">
    <property type="term" value="C:mitochondrion"/>
    <property type="evidence" value="ECO:0007669"/>
    <property type="project" value="TreeGrafter"/>
</dbReference>
<keyword evidence="3 7" id="KW-0812">Transmembrane</keyword>
<dbReference type="AlphaFoldDB" id="A0A8C6T3Z0"/>
<reference evidence="8" key="2">
    <citation type="submission" date="2025-09" db="UniProtKB">
        <authorList>
            <consortium name="Ensembl"/>
        </authorList>
    </citation>
    <scope>IDENTIFICATION</scope>
</reference>
<organism evidence="8 9">
    <name type="scientific">Neogobius melanostomus</name>
    <name type="common">round goby</name>
    <dbReference type="NCBI Taxonomy" id="47308"/>
    <lineage>
        <taxon>Eukaryota</taxon>
        <taxon>Metazoa</taxon>
        <taxon>Chordata</taxon>
        <taxon>Craniata</taxon>
        <taxon>Vertebrata</taxon>
        <taxon>Euteleostomi</taxon>
        <taxon>Actinopterygii</taxon>
        <taxon>Neopterygii</taxon>
        <taxon>Teleostei</taxon>
        <taxon>Neoteleostei</taxon>
        <taxon>Acanthomorphata</taxon>
        <taxon>Gobiaria</taxon>
        <taxon>Gobiiformes</taxon>
        <taxon>Gobioidei</taxon>
        <taxon>Gobiidae</taxon>
        <taxon>Benthophilinae</taxon>
        <taxon>Neogobiini</taxon>
        <taxon>Neogobius</taxon>
    </lineage>
</organism>
<feature type="region of interest" description="Disordered" evidence="6">
    <location>
        <begin position="73"/>
        <end position="96"/>
    </location>
</feature>
<dbReference type="GO" id="GO:0090200">
    <property type="term" value="P:positive regulation of release of cytochrome c from mitochondria"/>
    <property type="evidence" value="ECO:0007669"/>
    <property type="project" value="TreeGrafter"/>
</dbReference>